<keyword evidence="6" id="KW-0808">Transferase</keyword>
<dbReference type="InterPro" id="IPR036890">
    <property type="entry name" value="HATPase_C_sf"/>
</dbReference>
<dbReference type="EC" id="2.7.13.3" evidence="3"/>
<feature type="transmembrane region" description="Helical" evidence="14">
    <location>
        <begin position="168"/>
        <end position="189"/>
    </location>
</feature>
<evidence type="ECO:0000256" key="8">
    <source>
        <dbReference type="ARBA" id="ARBA00022741"/>
    </source>
</evidence>
<accession>A0A498D4S8</accession>
<gene>
    <name evidence="17" type="ORF">D8M04_11795</name>
</gene>
<protein>
    <recommendedName>
        <fullName evidence="3">histidine kinase</fullName>
        <ecNumber evidence="3">2.7.13.3</ecNumber>
    </recommendedName>
</protein>
<keyword evidence="7 14" id="KW-0812">Transmembrane</keyword>
<evidence type="ECO:0000313" key="18">
    <source>
        <dbReference type="Proteomes" id="UP000270219"/>
    </source>
</evidence>
<dbReference type="SUPFAM" id="SSF158472">
    <property type="entry name" value="HAMP domain-like"/>
    <property type="match status" value="1"/>
</dbReference>
<evidence type="ECO:0000256" key="10">
    <source>
        <dbReference type="ARBA" id="ARBA00022840"/>
    </source>
</evidence>
<proteinExistence type="predicted"/>
<keyword evidence="4" id="KW-1003">Cell membrane</keyword>
<dbReference type="CDD" id="cd00082">
    <property type="entry name" value="HisKA"/>
    <property type="match status" value="1"/>
</dbReference>
<evidence type="ECO:0000256" key="11">
    <source>
        <dbReference type="ARBA" id="ARBA00022989"/>
    </source>
</evidence>
<dbReference type="GO" id="GO:0000155">
    <property type="term" value="F:phosphorelay sensor kinase activity"/>
    <property type="evidence" value="ECO:0007669"/>
    <property type="project" value="InterPro"/>
</dbReference>
<keyword evidence="18" id="KW-1185">Reference proteome</keyword>
<evidence type="ECO:0000256" key="14">
    <source>
        <dbReference type="SAM" id="Phobius"/>
    </source>
</evidence>
<sequence>MNKLKTSLLKQYLLIIFLAILIIPIAIPGLSALYYLITSYEDPSIQYYNGTELEEMWRETATNLNDADDQQIQHTLAELYSKYEGTTMYWVDENGKTRDTFPKTIAVPEAWTVSDAVAFVQGNRGDKADPFTVVANIGGDSKQGFMVLQTPRSEMVSPSDERQRRYSLVIPIAILVLLILFVLVSVLFFNRIIKRLVRLQAAMEVSEKDGIPKVINVKKMDEIGQLENSFNRMINELEAAKARELEEEKLRRELIANMSHDLRTPLTTIRGHAFRLKQEHISEEGKQSLDVIDDKISYVDKLIDNLLSYTLLSSGRYRYAPEKVDMARLVKSSFAAWYPVFENNQFEIKLNIPEESISWTVDPQWMNRILDNVFQNVLRHAKEGKYIALSVSSQEIIIVDKGPGIKAESSQKGVGIGLSIAKLMVKEMKLKLDIETGEKGTAVAIRNKDSNQWTKQRK</sequence>
<dbReference type="Gene3D" id="3.30.565.10">
    <property type="entry name" value="Histidine kinase-like ATPase, C-terminal domain"/>
    <property type="match status" value="1"/>
</dbReference>
<feature type="transmembrane region" description="Helical" evidence="14">
    <location>
        <begin position="12"/>
        <end position="37"/>
    </location>
</feature>
<keyword evidence="13 14" id="KW-0472">Membrane</keyword>
<dbReference type="EMBL" id="RCHR01000004">
    <property type="protein sequence ID" value="RLL43603.1"/>
    <property type="molecule type" value="Genomic_DNA"/>
</dbReference>
<dbReference type="InterPro" id="IPR050398">
    <property type="entry name" value="HssS/ArlS-like"/>
</dbReference>
<evidence type="ECO:0000256" key="4">
    <source>
        <dbReference type="ARBA" id="ARBA00022475"/>
    </source>
</evidence>
<organism evidence="17 18">
    <name type="scientific">Oceanobacillus piezotolerans</name>
    <dbReference type="NCBI Taxonomy" id="2448030"/>
    <lineage>
        <taxon>Bacteria</taxon>
        <taxon>Bacillati</taxon>
        <taxon>Bacillota</taxon>
        <taxon>Bacilli</taxon>
        <taxon>Bacillales</taxon>
        <taxon>Bacillaceae</taxon>
        <taxon>Oceanobacillus</taxon>
    </lineage>
</organism>
<dbReference type="InterPro" id="IPR005467">
    <property type="entry name" value="His_kinase_dom"/>
</dbReference>
<dbReference type="PANTHER" id="PTHR45528:SF1">
    <property type="entry name" value="SENSOR HISTIDINE KINASE CPXA"/>
    <property type="match status" value="1"/>
</dbReference>
<dbReference type="InterPro" id="IPR036097">
    <property type="entry name" value="HisK_dim/P_sf"/>
</dbReference>
<name>A0A498D4S8_9BACI</name>
<evidence type="ECO:0000256" key="1">
    <source>
        <dbReference type="ARBA" id="ARBA00000085"/>
    </source>
</evidence>
<dbReference type="SUPFAM" id="SSF47384">
    <property type="entry name" value="Homodimeric domain of signal transducing histidine kinase"/>
    <property type="match status" value="1"/>
</dbReference>
<dbReference type="RefSeq" id="WP_121523226.1">
    <property type="nucleotide sequence ID" value="NZ_RCHR01000004.1"/>
</dbReference>
<dbReference type="PROSITE" id="PS50109">
    <property type="entry name" value="HIS_KIN"/>
    <property type="match status" value="1"/>
</dbReference>
<keyword evidence="9 17" id="KW-0418">Kinase</keyword>
<dbReference type="PANTHER" id="PTHR45528">
    <property type="entry name" value="SENSOR HISTIDINE KINASE CPXA"/>
    <property type="match status" value="1"/>
</dbReference>
<evidence type="ECO:0000256" key="9">
    <source>
        <dbReference type="ARBA" id="ARBA00022777"/>
    </source>
</evidence>
<evidence type="ECO:0000259" key="15">
    <source>
        <dbReference type="PROSITE" id="PS50109"/>
    </source>
</evidence>
<dbReference type="SMART" id="SM00387">
    <property type="entry name" value="HATPase_c"/>
    <property type="match status" value="1"/>
</dbReference>
<evidence type="ECO:0000256" key="7">
    <source>
        <dbReference type="ARBA" id="ARBA00022692"/>
    </source>
</evidence>
<dbReference type="InterPro" id="IPR003661">
    <property type="entry name" value="HisK_dim/P_dom"/>
</dbReference>
<dbReference type="InterPro" id="IPR003660">
    <property type="entry name" value="HAMP_dom"/>
</dbReference>
<evidence type="ECO:0000256" key="12">
    <source>
        <dbReference type="ARBA" id="ARBA00023012"/>
    </source>
</evidence>
<dbReference type="Gene3D" id="6.10.340.10">
    <property type="match status" value="1"/>
</dbReference>
<reference evidence="17 18" key="1">
    <citation type="submission" date="2018-10" db="EMBL/GenBank/DDBJ databases">
        <title>Oceanobacillus sp. YLB-02 draft genome.</title>
        <authorList>
            <person name="Yu L."/>
        </authorList>
    </citation>
    <scope>NUCLEOTIDE SEQUENCE [LARGE SCALE GENOMIC DNA]</scope>
    <source>
        <strain evidence="17 18">YLB-02</strain>
    </source>
</reference>
<evidence type="ECO:0000256" key="13">
    <source>
        <dbReference type="ARBA" id="ARBA00023136"/>
    </source>
</evidence>
<dbReference type="Pfam" id="PF00512">
    <property type="entry name" value="HisKA"/>
    <property type="match status" value="1"/>
</dbReference>
<evidence type="ECO:0000256" key="2">
    <source>
        <dbReference type="ARBA" id="ARBA00004651"/>
    </source>
</evidence>
<keyword evidence="5" id="KW-0597">Phosphoprotein</keyword>
<evidence type="ECO:0000259" key="16">
    <source>
        <dbReference type="PROSITE" id="PS50885"/>
    </source>
</evidence>
<evidence type="ECO:0000313" key="17">
    <source>
        <dbReference type="EMBL" id="RLL43603.1"/>
    </source>
</evidence>
<comment type="subcellular location">
    <subcellularLocation>
        <location evidence="2">Cell membrane</location>
        <topology evidence="2">Multi-pass membrane protein</topology>
    </subcellularLocation>
</comment>
<dbReference type="InterPro" id="IPR003594">
    <property type="entry name" value="HATPase_dom"/>
</dbReference>
<evidence type="ECO:0000256" key="5">
    <source>
        <dbReference type="ARBA" id="ARBA00022553"/>
    </source>
</evidence>
<feature type="domain" description="Histidine kinase" evidence="15">
    <location>
        <begin position="257"/>
        <end position="451"/>
    </location>
</feature>
<dbReference type="OrthoDB" id="14660at2"/>
<dbReference type="PROSITE" id="PS50885">
    <property type="entry name" value="HAMP"/>
    <property type="match status" value="1"/>
</dbReference>
<comment type="catalytic activity">
    <reaction evidence="1">
        <text>ATP + protein L-histidine = ADP + protein N-phospho-L-histidine.</text>
        <dbReference type="EC" id="2.7.13.3"/>
    </reaction>
</comment>
<dbReference type="SMART" id="SM00388">
    <property type="entry name" value="HisKA"/>
    <property type="match status" value="1"/>
</dbReference>
<dbReference type="CDD" id="cd06225">
    <property type="entry name" value="HAMP"/>
    <property type="match status" value="1"/>
</dbReference>
<dbReference type="SMART" id="SM00304">
    <property type="entry name" value="HAMP"/>
    <property type="match status" value="1"/>
</dbReference>
<dbReference type="Gene3D" id="1.10.287.130">
    <property type="match status" value="1"/>
</dbReference>
<keyword evidence="10" id="KW-0067">ATP-binding</keyword>
<keyword evidence="8" id="KW-0547">Nucleotide-binding</keyword>
<keyword evidence="11 14" id="KW-1133">Transmembrane helix</keyword>
<dbReference type="GO" id="GO:0005524">
    <property type="term" value="F:ATP binding"/>
    <property type="evidence" value="ECO:0007669"/>
    <property type="project" value="UniProtKB-KW"/>
</dbReference>
<dbReference type="GO" id="GO:0005886">
    <property type="term" value="C:plasma membrane"/>
    <property type="evidence" value="ECO:0007669"/>
    <property type="project" value="UniProtKB-SubCell"/>
</dbReference>
<dbReference type="SUPFAM" id="SSF55874">
    <property type="entry name" value="ATPase domain of HSP90 chaperone/DNA topoisomerase II/histidine kinase"/>
    <property type="match status" value="1"/>
</dbReference>
<dbReference type="AlphaFoldDB" id="A0A498D4S8"/>
<evidence type="ECO:0000256" key="3">
    <source>
        <dbReference type="ARBA" id="ARBA00012438"/>
    </source>
</evidence>
<feature type="domain" description="HAMP" evidence="16">
    <location>
        <begin position="190"/>
        <end position="242"/>
    </location>
</feature>
<evidence type="ECO:0000256" key="6">
    <source>
        <dbReference type="ARBA" id="ARBA00022679"/>
    </source>
</evidence>
<keyword evidence="12" id="KW-0902">Two-component regulatory system</keyword>
<dbReference type="Proteomes" id="UP000270219">
    <property type="component" value="Unassembled WGS sequence"/>
</dbReference>
<comment type="caution">
    <text evidence="17">The sequence shown here is derived from an EMBL/GenBank/DDBJ whole genome shotgun (WGS) entry which is preliminary data.</text>
</comment>
<dbReference type="Pfam" id="PF02518">
    <property type="entry name" value="HATPase_c"/>
    <property type="match status" value="1"/>
</dbReference>